<evidence type="ECO:0000259" key="2">
    <source>
        <dbReference type="PROSITE" id="PS51832"/>
    </source>
</evidence>
<dbReference type="AlphaFoldDB" id="A0A1E3G0F9"/>
<dbReference type="NCBIfam" id="TIGR00277">
    <property type="entry name" value="HDIG"/>
    <property type="match status" value="1"/>
</dbReference>
<dbReference type="SMART" id="SM00471">
    <property type="entry name" value="HDc"/>
    <property type="match status" value="1"/>
</dbReference>
<dbReference type="PANTHER" id="PTHR43155:SF8">
    <property type="entry name" value="METAL DEPENDENT PHOSPHOHYDROLASE"/>
    <property type="match status" value="1"/>
</dbReference>
<evidence type="ECO:0000313" key="3">
    <source>
        <dbReference type="EMBL" id="ODN29705.1"/>
    </source>
</evidence>
<dbReference type="GO" id="GO:0016787">
    <property type="term" value="F:hydrolase activity"/>
    <property type="evidence" value="ECO:0007669"/>
    <property type="project" value="UniProtKB-KW"/>
</dbReference>
<organism evidence="3 4">
    <name type="scientific">Fervidobacterium thailandense</name>
    <dbReference type="NCBI Taxonomy" id="1008305"/>
    <lineage>
        <taxon>Bacteria</taxon>
        <taxon>Thermotogati</taxon>
        <taxon>Thermotogota</taxon>
        <taxon>Thermotogae</taxon>
        <taxon>Thermotogales</taxon>
        <taxon>Fervidobacteriaceae</taxon>
        <taxon>Fervidobacterium</taxon>
    </lineage>
</organism>
<gene>
    <name evidence="3" type="ORF">A4H02_09345</name>
</gene>
<dbReference type="PROSITE" id="PS51831">
    <property type="entry name" value="HD"/>
    <property type="match status" value="1"/>
</dbReference>
<dbReference type="InterPro" id="IPR006675">
    <property type="entry name" value="HDIG_dom"/>
</dbReference>
<evidence type="ECO:0000313" key="4">
    <source>
        <dbReference type="Proteomes" id="UP000094570"/>
    </source>
</evidence>
<evidence type="ECO:0000259" key="1">
    <source>
        <dbReference type="PROSITE" id="PS51831"/>
    </source>
</evidence>
<dbReference type="OrthoDB" id="49429at2"/>
<dbReference type="InterPro" id="IPR037522">
    <property type="entry name" value="HD_GYP_dom"/>
</dbReference>
<dbReference type="Gene3D" id="1.10.3210.10">
    <property type="entry name" value="Hypothetical protein af1432"/>
    <property type="match status" value="1"/>
</dbReference>
<dbReference type="SUPFAM" id="SSF109604">
    <property type="entry name" value="HD-domain/PDEase-like"/>
    <property type="match status" value="1"/>
</dbReference>
<dbReference type="PANTHER" id="PTHR43155">
    <property type="entry name" value="CYCLIC DI-GMP PHOSPHODIESTERASE PA4108-RELATED"/>
    <property type="match status" value="1"/>
</dbReference>
<proteinExistence type="predicted"/>
<dbReference type="InterPro" id="IPR003607">
    <property type="entry name" value="HD/PDEase_dom"/>
</dbReference>
<keyword evidence="4" id="KW-1185">Reference proteome</keyword>
<protein>
    <submittedName>
        <fullName evidence="3">Metal-dependent phosphohydrolase</fullName>
    </submittedName>
</protein>
<comment type="caution">
    <text evidence="3">The sequence shown here is derived from an EMBL/GenBank/DDBJ whole genome shotgun (WGS) entry which is preliminary data.</text>
</comment>
<keyword evidence="3" id="KW-0378">Hydrolase</keyword>
<dbReference type="InterPro" id="IPR006674">
    <property type="entry name" value="HD_domain"/>
</dbReference>
<dbReference type="Pfam" id="PF13487">
    <property type="entry name" value="HD_5"/>
    <property type="match status" value="1"/>
</dbReference>
<dbReference type="PROSITE" id="PS51832">
    <property type="entry name" value="HD_GYP"/>
    <property type="match status" value="1"/>
</dbReference>
<feature type="domain" description="HD" evidence="1">
    <location>
        <begin position="16"/>
        <end position="138"/>
    </location>
</feature>
<name>A0A1E3G0F9_9BACT</name>
<feature type="domain" description="HD-GYP" evidence="2">
    <location>
        <begin position="1"/>
        <end position="184"/>
    </location>
</feature>
<accession>A0A1E3G0F9</accession>
<dbReference type="STRING" id="1008305.A4H02_09345"/>
<dbReference type="CDD" id="cd00077">
    <property type="entry name" value="HDc"/>
    <property type="match status" value="1"/>
</dbReference>
<dbReference type="Proteomes" id="UP000094570">
    <property type="component" value="Unassembled WGS sequence"/>
</dbReference>
<reference evidence="4" key="1">
    <citation type="submission" date="2016-04" db="EMBL/GenBank/DDBJ databases">
        <title>The genome sequence project of a novel Fervidobacterium isolate from a hot spring in Thailand.</title>
        <authorList>
            <person name="Gonzalez J.M."/>
            <person name="Cuecas A."/>
            <person name="Kanoksilapatham W."/>
        </authorList>
    </citation>
    <scope>NUCLEOTIDE SEQUENCE [LARGE SCALE GENOMIC DNA]</scope>
    <source>
        <strain evidence="4">FC2004</strain>
    </source>
</reference>
<sequence length="184" mass="21107">MILTMTRILEYHDKYTKGHSKNVAAVASLIAERLGLSDEMIRKTYWASLLHDIGKIVIPSHILNKEGKLTIEEFEVIKKHPVYGHDFLTTSEDLKELAKYVLHHHERWDGKGYPMGLSGEDIPLISRIISVADAYDAMRSDRPYRRGLPLEVIRKELIEHAGMQFDPEIAKVFVKMIDNGEVKN</sequence>
<dbReference type="EMBL" id="LWAF01000024">
    <property type="protein sequence ID" value="ODN29705.1"/>
    <property type="molecule type" value="Genomic_DNA"/>
</dbReference>